<comment type="caution">
    <text evidence="3">The sequence shown here is derived from an EMBL/GenBank/DDBJ whole genome shotgun (WGS) entry which is preliminary data.</text>
</comment>
<evidence type="ECO:0000256" key="1">
    <source>
        <dbReference type="ARBA" id="ARBA00023136"/>
    </source>
</evidence>
<dbReference type="PANTHER" id="PTHR38038:SF1">
    <property type="entry name" value="PENICILLIN-BINDING PROTEIN ACTIVATOR LPOA"/>
    <property type="match status" value="1"/>
</dbReference>
<feature type="region of interest" description="Disordered" evidence="2">
    <location>
        <begin position="1"/>
        <end position="33"/>
    </location>
</feature>
<dbReference type="GO" id="GO:0031241">
    <property type="term" value="C:periplasmic side of cell outer membrane"/>
    <property type="evidence" value="ECO:0007669"/>
    <property type="project" value="TreeGrafter"/>
</dbReference>
<dbReference type="InterPro" id="IPR007443">
    <property type="entry name" value="LpoA"/>
</dbReference>
<accession>A0A2U2N878</accession>
<reference evidence="3 4" key="1">
    <citation type="submission" date="2018-05" db="EMBL/GenBank/DDBJ databases">
        <title>Spiribacter halobius sp. nov., a moderately halophilic bacterium isolated from marine solar saltern.</title>
        <authorList>
            <person name="Zheng W.-S."/>
            <person name="Lu D.-C."/>
            <person name="Du Z.-J."/>
        </authorList>
    </citation>
    <scope>NUCLEOTIDE SEQUENCE [LARGE SCALE GENOMIC DNA]</scope>
    <source>
        <strain evidence="3 4">E85</strain>
    </source>
</reference>
<dbReference type="GO" id="GO:0030234">
    <property type="term" value="F:enzyme regulator activity"/>
    <property type="evidence" value="ECO:0007669"/>
    <property type="project" value="TreeGrafter"/>
</dbReference>
<dbReference type="EMBL" id="QFFI01000003">
    <property type="protein sequence ID" value="PWG65184.1"/>
    <property type="molecule type" value="Genomic_DNA"/>
</dbReference>
<dbReference type="AlphaFoldDB" id="A0A2U2N878"/>
<dbReference type="Proteomes" id="UP000245474">
    <property type="component" value="Unassembled WGS sequence"/>
</dbReference>
<evidence type="ECO:0000256" key="2">
    <source>
        <dbReference type="SAM" id="MobiDB-lite"/>
    </source>
</evidence>
<dbReference type="GO" id="GO:0009252">
    <property type="term" value="P:peptidoglycan biosynthetic process"/>
    <property type="evidence" value="ECO:0007669"/>
    <property type="project" value="TreeGrafter"/>
</dbReference>
<name>A0A2U2N878_9GAMM</name>
<dbReference type="InterPro" id="IPR028082">
    <property type="entry name" value="Peripla_BP_I"/>
</dbReference>
<gene>
    <name evidence="3" type="ORF">DEM34_02610</name>
</gene>
<keyword evidence="1" id="KW-0472">Membrane</keyword>
<dbReference type="Pfam" id="PF04348">
    <property type="entry name" value="LppC"/>
    <property type="match status" value="1"/>
</dbReference>
<dbReference type="SUPFAM" id="SSF53822">
    <property type="entry name" value="Periplasmic binding protein-like I"/>
    <property type="match status" value="1"/>
</dbReference>
<evidence type="ECO:0000313" key="3">
    <source>
        <dbReference type="EMBL" id="PWG65184.1"/>
    </source>
</evidence>
<dbReference type="Gene3D" id="3.40.50.2300">
    <property type="match status" value="2"/>
</dbReference>
<organism evidence="3 4">
    <name type="scientific">Sediminicurvatus halobius</name>
    <dbReference type="NCBI Taxonomy" id="2182432"/>
    <lineage>
        <taxon>Bacteria</taxon>
        <taxon>Pseudomonadati</taxon>
        <taxon>Pseudomonadota</taxon>
        <taxon>Gammaproteobacteria</taxon>
        <taxon>Chromatiales</taxon>
        <taxon>Ectothiorhodospiraceae</taxon>
        <taxon>Sediminicurvatus</taxon>
    </lineage>
</organism>
<protein>
    <recommendedName>
        <fullName evidence="5">Penicillin-binding protein activator</fullName>
    </recommendedName>
</protein>
<dbReference type="Gene3D" id="1.25.40.650">
    <property type="match status" value="1"/>
</dbReference>
<proteinExistence type="predicted"/>
<dbReference type="CDD" id="cd06339">
    <property type="entry name" value="PBP1_YraM_LppC_lipoprotein-like"/>
    <property type="match status" value="1"/>
</dbReference>
<evidence type="ECO:0008006" key="5">
    <source>
        <dbReference type="Google" id="ProtNLM"/>
    </source>
</evidence>
<dbReference type="PANTHER" id="PTHR38038">
    <property type="entry name" value="PENICILLIN-BINDING PROTEIN ACTIVATOR LPOA"/>
    <property type="match status" value="1"/>
</dbReference>
<keyword evidence="4" id="KW-1185">Reference proteome</keyword>
<sequence>MLLAGVAGPTQSTGPAYPRRCPHRPSRGQPVPVSPASSCRLGGVLLALLLLVGCAVAPPDDAAEADAERDLRVRQAEIALRLGDPFNAAELFERAADLAEGETADRLRLQAALVHLDVGDRERAEALLGMLADVDAPAVAPLATIVRARLALPEDAADWVQRLRPVPADLIPRVEAWWLGALAAAHRAADDPLEAARVLDRQTPLLASERDRRINRERLWSALMALPLPQLRELVPAAPDRFGAWLELAHALRVNRLDAAATEEAVAGWRERYPEHPAAGEFSEARLAEQLQRLRPPERITVMLPFTGRLGSVAEAVQRGMLVALYDMPADERPTLQFQDVGEDGSNVIAAYRRAQEWGADLVVGPLTKSALEQLAIWDNYPVPVLALNRRDEVRGQPGLFQFGLAPEDDAMTAARLAVQLGHRRLTVLVPDSDWGDRVAASFVAGLHAAGGRALEVQSYRPDGEDLSEPLRALFDLDASEARHRRLQGVIGRGLEFEPRRRADMQALFAPAFPDMARLIIPQVRFHRGLGLPVLATSHAYSGTPAPDADADMNGLMFVETPWVLGELQTPELTRTARTLAETWPDTAARYPRLAALGVDALRLSAPVDVLAVEPRLTLEGATGELSVDDQGRVRRELLPARIRSGRIESLVFPSAEVPEWLR</sequence>
<evidence type="ECO:0000313" key="4">
    <source>
        <dbReference type="Proteomes" id="UP000245474"/>
    </source>
</evidence>